<dbReference type="GO" id="GO:0005886">
    <property type="term" value="C:plasma membrane"/>
    <property type="evidence" value="ECO:0007669"/>
    <property type="project" value="UniProtKB-ARBA"/>
</dbReference>
<dbReference type="PROSITE" id="PS51782">
    <property type="entry name" value="LYSM"/>
    <property type="match status" value="1"/>
</dbReference>
<dbReference type="PANTHER" id="PTHR45927:SF11">
    <property type="entry name" value="LYSM DOMAIN RECEPTOR-LIKE KINASE 4"/>
    <property type="match status" value="1"/>
</dbReference>
<feature type="transmembrane region" description="Helical" evidence="1">
    <location>
        <begin position="139"/>
        <end position="161"/>
    </location>
</feature>
<name>A0A5N5GQV8_9ROSA</name>
<reference evidence="4 5" key="1">
    <citation type="submission" date="2019-09" db="EMBL/GenBank/DDBJ databases">
        <authorList>
            <person name="Ou C."/>
        </authorList>
    </citation>
    <scope>NUCLEOTIDE SEQUENCE [LARGE SCALE GENOMIC DNA]</scope>
    <source>
        <strain evidence="4">S2</strain>
        <tissue evidence="4">Leaf</tissue>
    </source>
</reference>
<sequence>MVSAISNMLTSDVSQLAEINSLVIVPITCSCSGEYYQLNTFHVVVKVDTFLIIANNTLPGLSTCQAMLNQNSNLTAENLYIGDRLIVALRCACPTKNQTDLRFKYRLTYLIAQGDYPPTSSPSPPAIPPPPSNNSNKTWVYALGGGGLVLVIGDIIFCTFFRGSTKKGFDPIIASESFEPLEKPQEKKVEEEVSGLFRGLSGIAQSLQVYKFEDLQRATGSVYRAKINEDLAAIKKMNGDVSKEINLLQKVSHSTLIRLFGVFFNVGHSYLIYEYAVNGPLSDWIYYSSNHGKFLNWTQKIQILLDVASGLHYLHSFATPPPCPQGFFFDKSHCRNIGYIAPEYLENGLISTKLDVYAFGALRLEVLTGKEVAMFYEKNICLSDVVYSLLNNEDGGQSLKEFMDPSMQKSYPPELALAKELSFYAFGFFFERIKLFM</sequence>
<keyword evidence="1" id="KW-0472">Membrane</keyword>
<gene>
    <name evidence="4" type="ORF">D8674_013855</name>
</gene>
<accession>A0A5N5GQV8</accession>
<keyword evidence="4" id="KW-0675">Receptor</keyword>
<dbReference type="GO" id="GO:0004672">
    <property type="term" value="F:protein kinase activity"/>
    <property type="evidence" value="ECO:0007669"/>
    <property type="project" value="InterPro"/>
</dbReference>
<dbReference type="InterPro" id="IPR011009">
    <property type="entry name" value="Kinase-like_dom_sf"/>
</dbReference>
<organism evidence="4 5">
    <name type="scientific">Pyrus ussuriensis x Pyrus communis</name>
    <dbReference type="NCBI Taxonomy" id="2448454"/>
    <lineage>
        <taxon>Eukaryota</taxon>
        <taxon>Viridiplantae</taxon>
        <taxon>Streptophyta</taxon>
        <taxon>Embryophyta</taxon>
        <taxon>Tracheophyta</taxon>
        <taxon>Spermatophyta</taxon>
        <taxon>Magnoliopsida</taxon>
        <taxon>eudicotyledons</taxon>
        <taxon>Gunneridae</taxon>
        <taxon>Pentapetalae</taxon>
        <taxon>rosids</taxon>
        <taxon>fabids</taxon>
        <taxon>Rosales</taxon>
        <taxon>Rosaceae</taxon>
        <taxon>Amygdaloideae</taxon>
        <taxon>Maleae</taxon>
        <taxon>Pyrus</taxon>
    </lineage>
</organism>
<feature type="domain" description="Protein kinase" evidence="2">
    <location>
        <begin position="190"/>
        <end position="437"/>
    </location>
</feature>
<keyword evidence="4" id="KW-0808">Transferase</keyword>
<keyword evidence="4" id="KW-0418">Kinase</keyword>
<evidence type="ECO:0000313" key="5">
    <source>
        <dbReference type="Proteomes" id="UP000327157"/>
    </source>
</evidence>
<dbReference type="PROSITE" id="PS50011">
    <property type="entry name" value="PROTEIN_KINASE_DOM"/>
    <property type="match status" value="1"/>
</dbReference>
<dbReference type="InterPro" id="IPR056562">
    <property type="entry name" value="LysM2_CERK1_LYK3_4_5"/>
</dbReference>
<comment type="caution">
    <text evidence="4">The sequence shown here is derived from an EMBL/GenBank/DDBJ whole genome shotgun (WGS) entry which is preliminary data.</text>
</comment>
<reference evidence="4 5" key="3">
    <citation type="submission" date="2019-11" db="EMBL/GenBank/DDBJ databases">
        <title>A de novo genome assembly of a pear dwarfing rootstock.</title>
        <authorList>
            <person name="Wang F."/>
            <person name="Wang J."/>
            <person name="Li S."/>
            <person name="Zhang Y."/>
            <person name="Fang M."/>
            <person name="Ma L."/>
            <person name="Zhao Y."/>
            <person name="Jiang S."/>
        </authorList>
    </citation>
    <scope>NUCLEOTIDE SEQUENCE [LARGE SCALE GENOMIC DNA]</scope>
    <source>
        <strain evidence="4">S2</strain>
        <tissue evidence="4">Leaf</tissue>
    </source>
</reference>
<dbReference type="Pfam" id="PF00069">
    <property type="entry name" value="Pkinase"/>
    <property type="match status" value="1"/>
</dbReference>
<dbReference type="SUPFAM" id="SSF56112">
    <property type="entry name" value="Protein kinase-like (PK-like)"/>
    <property type="match status" value="1"/>
</dbReference>
<evidence type="ECO:0000259" key="2">
    <source>
        <dbReference type="PROSITE" id="PS50011"/>
    </source>
</evidence>
<reference evidence="5" key="2">
    <citation type="submission" date="2019-10" db="EMBL/GenBank/DDBJ databases">
        <title>A de novo genome assembly of a pear dwarfing rootstock.</title>
        <authorList>
            <person name="Wang F."/>
            <person name="Wang J."/>
            <person name="Li S."/>
            <person name="Zhang Y."/>
            <person name="Fang M."/>
            <person name="Ma L."/>
            <person name="Zhao Y."/>
            <person name="Jiang S."/>
        </authorList>
    </citation>
    <scope>NUCLEOTIDE SEQUENCE [LARGE SCALE GENOMIC DNA]</scope>
</reference>
<keyword evidence="5" id="KW-1185">Reference proteome</keyword>
<proteinExistence type="predicted"/>
<dbReference type="Gene3D" id="1.10.510.10">
    <property type="entry name" value="Transferase(Phosphotransferase) domain 1"/>
    <property type="match status" value="2"/>
</dbReference>
<dbReference type="OrthoDB" id="4062651at2759"/>
<dbReference type="EMBL" id="SMOL01000401">
    <property type="protein sequence ID" value="KAB2617986.1"/>
    <property type="molecule type" value="Genomic_DNA"/>
</dbReference>
<dbReference type="PANTHER" id="PTHR45927">
    <property type="entry name" value="LYSM-DOMAIN RECEPTOR-LIKE KINASE-RELATED"/>
    <property type="match status" value="1"/>
</dbReference>
<protein>
    <submittedName>
        <fullName evidence="4">LysM domain receptor-like kinase 4</fullName>
    </submittedName>
</protein>
<dbReference type="Proteomes" id="UP000327157">
    <property type="component" value="Chromosome 15"/>
</dbReference>
<dbReference type="InterPro" id="IPR000719">
    <property type="entry name" value="Prot_kinase_dom"/>
</dbReference>
<evidence type="ECO:0000256" key="1">
    <source>
        <dbReference type="SAM" id="Phobius"/>
    </source>
</evidence>
<dbReference type="Pfam" id="PF23472">
    <property type="entry name" value="LysM2_CERK1_LYK3_4_5"/>
    <property type="match status" value="1"/>
</dbReference>
<dbReference type="InterPro" id="IPR018392">
    <property type="entry name" value="LysM"/>
</dbReference>
<feature type="domain" description="LysM" evidence="3">
    <location>
        <begin position="40"/>
        <end position="87"/>
    </location>
</feature>
<keyword evidence="1" id="KW-1133">Transmembrane helix</keyword>
<dbReference type="AlphaFoldDB" id="A0A5N5GQV8"/>
<evidence type="ECO:0000313" key="4">
    <source>
        <dbReference type="EMBL" id="KAB2617986.1"/>
    </source>
</evidence>
<dbReference type="InterPro" id="IPR052611">
    <property type="entry name" value="Plant_RLK_LysM"/>
</dbReference>
<dbReference type="GO" id="GO:0005524">
    <property type="term" value="F:ATP binding"/>
    <property type="evidence" value="ECO:0007669"/>
    <property type="project" value="InterPro"/>
</dbReference>
<evidence type="ECO:0000259" key="3">
    <source>
        <dbReference type="PROSITE" id="PS51782"/>
    </source>
</evidence>
<keyword evidence="1" id="KW-0812">Transmembrane</keyword>